<dbReference type="RefSeq" id="XP_024585059.1">
    <property type="nucleotide sequence ID" value="XM_024719796.1"/>
</dbReference>
<evidence type="ECO:0000313" key="2">
    <source>
        <dbReference type="Proteomes" id="UP000054928"/>
    </source>
</evidence>
<dbReference type="EMBL" id="CCYD01002887">
    <property type="protein sequence ID" value="CEG48125.1"/>
    <property type="molecule type" value="Genomic_DNA"/>
</dbReference>
<organism evidence="1 2">
    <name type="scientific">Plasmopara halstedii</name>
    <name type="common">Downy mildew of sunflower</name>
    <dbReference type="NCBI Taxonomy" id="4781"/>
    <lineage>
        <taxon>Eukaryota</taxon>
        <taxon>Sar</taxon>
        <taxon>Stramenopiles</taxon>
        <taxon>Oomycota</taxon>
        <taxon>Peronosporomycetes</taxon>
        <taxon>Peronosporales</taxon>
        <taxon>Peronosporaceae</taxon>
        <taxon>Plasmopara</taxon>
    </lineage>
</organism>
<dbReference type="RefSeq" id="XP_024582856.1">
    <property type="nucleotide sequence ID" value="XM_024717349.1"/>
</dbReference>
<proteinExistence type="predicted"/>
<dbReference type="AlphaFoldDB" id="A0A0P1B3C7"/>
<reference evidence="1" key="2">
    <citation type="submission" date="2014-09" db="EMBL/GenBank/DDBJ databases">
        <authorList>
            <person name="Magalhaes I.L.F."/>
            <person name="Oliveira U."/>
            <person name="Santos F.R."/>
            <person name="Vidigal T.H.D.A."/>
            <person name="Brescovit A.D."/>
            <person name="Santos A.J."/>
        </authorList>
    </citation>
    <scope>NUCLEOTIDE SEQUENCE [LARGE SCALE GENOMIC DNA]</scope>
</reference>
<keyword evidence="2" id="KW-1185">Reference proteome</keyword>
<sequence>MFGSRGFVNVDISKRKKFGTKVHTSLHFLGIRCWSRARLDEQSLFVRSPAALGSRLASNGHAFILVGEPARHLVEAADISIDKRSTN</sequence>
<dbReference type="GeneID" id="36397942"/>
<accession>A0A0P1B3C7</accession>
<name>A0A0P1B3C7_PLAHL</name>
<dbReference type="GeneID" id="36401556"/>
<protein>
    <submittedName>
        <fullName evidence="1">Uncharacterized protein</fullName>
    </submittedName>
</protein>
<dbReference type="Proteomes" id="UP000054928">
    <property type="component" value="Unassembled WGS sequence"/>
</dbReference>
<reference evidence="2" key="1">
    <citation type="submission" date="2014-09" db="EMBL/GenBank/DDBJ databases">
        <authorList>
            <person name="Sharma Rahul"/>
            <person name="Thines Marco"/>
        </authorList>
    </citation>
    <scope>NUCLEOTIDE SEQUENCE [LARGE SCALE GENOMIC DNA]</scope>
</reference>
<dbReference type="GeneID" id="36400653"/>
<dbReference type="EMBL" id="CCYD01002047">
    <property type="protein sequence ID" value="CEG46487.1"/>
    <property type="molecule type" value="Genomic_DNA"/>
</dbReference>
<dbReference type="RefSeq" id="XP_024584494.1">
    <property type="nucleotide sequence ID" value="XM_024719169.1"/>
</dbReference>
<evidence type="ECO:0000313" key="1">
    <source>
        <dbReference type="EMBL" id="CEG48690.1"/>
    </source>
</evidence>
<dbReference type="EMBL" id="CCYD01002968">
    <property type="protein sequence ID" value="CEG48690.1"/>
    <property type="molecule type" value="Genomic_DNA"/>
</dbReference>